<evidence type="ECO:0000256" key="1">
    <source>
        <dbReference type="SAM" id="MobiDB-lite"/>
    </source>
</evidence>
<feature type="compositionally biased region" description="Basic and acidic residues" evidence="1">
    <location>
        <begin position="546"/>
        <end position="566"/>
    </location>
</feature>
<organism evidence="3 4">
    <name type="scientific">Xylaria multiplex</name>
    <dbReference type="NCBI Taxonomy" id="323545"/>
    <lineage>
        <taxon>Eukaryota</taxon>
        <taxon>Fungi</taxon>
        <taxon>Dikarya</taxon>
        <taxon>Ascomycota</taxon>
        <taxon>Pezizomycotina</taxon>
        <taxon>Sordariomycetes</taxon>
        <taxon>Xylariomycetidae</taxon>
        <taxon>Xylariales</taxon>
        <taxon>Xylariaceae</taxon>
        <taxon>Xylaria</taxon>
    </lineage>
</organism>
<sequence>MHHPPEQGRKPQKQRPELNLNTSAAANRSRDAPPEPLPTRKPSFPAKGKPPVSNRGLRLPASSSAANSKRNSEDSFLDHDSSFDTERVEPDYRNFRPPRDSHDLSLPSQKFTRDSLLGNMLNSLDQFSLSQINTPIATTFEDEGDPYGVPRGDAFTRSMTSTSRPPANPYPAGHPHGHGYSYSSDFEGFDDAASRISSQVSRGRRSDSSSGFQSGLPRINSMRERSHPGTPAKRALHSRGGKTSKSSSINSFDIGSGGGYAQALPSQRWGHEVGGRSSSFDYGQRPSLNSPGPWTTEFSDPFMIDDYEAAPNPTVPGGPRRPILPSFQATNPPAPPSEYEPKTPDRKRDTRSRSGTNKTTQSKHATTRDVAPPLPPLDVDSAPAPLVGYGKSKEAQLSTPVSAPPVKEKQGFFSRLFGSSRSSPSSAAEPFTPPTSSVPSEPLQGETDRVNHVASQMKPLSAPPTRDSESSRQMPHVIQKKSSFFRRRKKSIAEPPVPPLPVPIDTNKAINSPVPKAEASPVSSLRQVMNPYLKGSNPATPQDLLTSRRDSTMRTFETEARGENNRNMRGFSPDYEPAPSATIRTVKSTPALKNHESRWRNQLDSPIRNPPDVPTRLTNNSESTTFLHDSSDEGEGARAPGRKQRQRVQAGDQTLASLDVPMGSTKNSSSRLTLSRSASSVPSVTIDSSQASPRVPSGPLDEPEVTVGEPTEDDRQKAQGIFDGDEDFIQKEKAAAWMGEEGPVRQRTLRAYMDLYDFENESVLTALRQVCSRLVFRAETQQVDRILIAFSKRWCHCNPNHGFKTSDVVHTMCYSIMLLNTDLHIADIEQKMTRSQFIKNTMPTITRAVVSSTPEALTRSSILHSKNSLLSPSDSEINTPGDGEQEKPSWRASFKPLPRSESALGSHADSGTSPDTCGPLVKTPFDGPIRAWEGQVEIVLKDIYMSIRDEKLPLFGADPNYQQPQPQSGLAVISRLKRSPSVLSKAPSESQASLRGRINDTARSQAGRWSSKSRSRPRLGNGFSSSRTSFEDEASIWSPATSSATWSRNSLGRTQPSMSIDSFGSAYPNGDYQQSIGFANALSQAIIRDDYPVGNSSQSIMSDDFQGTQLLEDESLELLGPPWVKEGIVTHKHHLDGFDKKAKDRNWNEVFAVVQKGTMSLFSFSTKSMRQKARTGRKPAAGAVVGGGNWQENATSLGSFSLKQTLASALPPPGYSRTRPNVWALSLPSGAVHLFQVGTPEISKEFVLTVNYWSARLSTHPLIGGISNIEYGWSDAVINNALIGAMDEPAMPQRPGSAAAGRTSTHSRQGSRQSSLRSSFDVGGNTRTKLPGDRIHIAEWAPPSQSLRPSQCSESEQLETLVAYVKAVEDELQQHNQLRSPMLLAFTPRGHNAAKAMANWERKSSYLLREIVKFRTYVDSLQHASERRNEIYTERENARRAARGEEIDDSASAGSDEADMTLKVE</sequence>
<dbReference type="GO" id="GO:0032012">
    <property type="term" value="P:regulation of ARF protein signal transduction"/>
    <property type="evidence" value="ECO:0007669"/>
    <property type="project" value="InterPro"/>
</dbReference>
<feature type="compositionally biased region" description="Low complexity" evidence="1">
    <location>
        <begin position="664"/>
        <end position="680"/>
    </location>
</feature>
<dbReference type="Pfam" id="PF15410">
    <property type="entry name" value="PH_9"/>
    <property type="match status" value="1"/>
</dbReference>
<reference evidence="3 4" key="1">
    <citation type="submission" date="2019-12" db="EMBL/GenBank/DDBJ databases">
        <title>Draft genome sequence of the ascomycete Xylaria multiplex DSM 110363.</title>
        <authorList>
            <person name="Buettner E."/>
            <person name="Kellner H."/>
        </authorList>
    </citation>
    <scope>NUCLEOTIDE SEQUENCE [LARGE SCALE GENOMIC DNA]</scope>
    <source>
        <strain evidence="3 4">DSM 110363</strain>
    </source>
</reference>
<feature type="compositionally biased region" description="Polar residues" evidence="1">
    <location>
        <begin position="276"/>
        <end position="298"/>
    </location>
</feature>
<feature type="region of interest" description="Disordered" evidence="1">
    <location>
        <begin position="1"/>
        <end position="107"/>
    </location>
</feature>
<dbReference type="PROSITE" id="PS50190">
    <property type="entry name" value="SEC7"/>
    <property type="match status" value="1"/>
</dbReference>
<dbReference type="PANTHER" id="PTHR10663:SF373">
    <property type="entry name" value="PH AND SEC7 DOMAIN-CONTAINING PROTEIN C11E3.11C"/>
    <property type="match status" value="1"/>
</dbReference>
<feature type="compositionally biased region" description="Low complexity" evidence="1">
    <location>
        <begin position="1307"/>
        <end position="1319"/>
    </location>
</feature>
<dbReference type="InterPro" id="IPR035999">
    <property type="entry name" value="Sec7_dom_sf"/>
</dbReference>
<evidence type="ECO:0000313" key="3">
    <source>
        <dbReference type="EMBL" id="KAF2966113.1"/>
    </source>
</evidence>
<dbReference type="SUPFAM" id="SSF48425">
    <property type="entry name" value="Sec7 domain"/>
    <property type="match status" value="1"/>
</dbReference>
<feature type="compositionally biased region" description="Low complexity" evidence="1">
    <location>
        <begin position="377"/>
        <end position="386"/>
    </location>
</feature>
<dbReference type="Gene3D" id="2.30.29.30">
    <property type="entry name" value="Pleckstrin-homology domain (PH domain)/Phosphotyrosine-binding domain (PTB)"/>
    <property type="match status" value="1"/>
</dbReference>
<dbReference type="PANTHER" id="PTHR10663">
    <property type="entry name" value="GUANYL-NUCLEOTIDE EXCHANGE FACTOR"/>
    <property type="match status" value="1"/>
</dbReference>
<feature type="compositionally biased region" description="Polar residues" evidence="1">
    <location>
        <begin position="867"/>
        <end position="878"/>
    </location>
</feature>
<feature type="compositionally biased region" description="Polar residues" evidence="1">
    <location>
        <begin position="353"/>
        <end position="364"/>
    </location>
</feature>
<accession>A0A7C8MQ97</accession>
<keyword evidence="4" id="KW-1185">Reference proteome</keyword>
<dbReference type="InterPro" id="IPR041681">
    <property type="entry name" value="PH_9"/>
</dbReference>
<protein>
    <recommendedName>
        <fullName evidence="2">SEC7 domain-containing protein</fullName>
    </recommendedName>
</protein>
<dbReference type="SMART" id="SM00222">
    <property type="entry name" value="Sec7"/>
    <property type="match status" value="1"/>
</dbReference>
<dbReference type="InterPro" id="IPR000904">
    <property type="entry name" value="Sec7_dom"/>
</dbReference>
<dbReference type="OrthoDB" id="2157641at2759"/>
<feature type="domain" description="SEC7" evidence="2">
    <location>
        <begin position="682"/>
        <end position="872"/>
    </location>
</feature>
<feature type="region of interest" description="Disordered" evidence="1">
    <location>
        <begin position="138"/>
        <end position="715"/>
    </location>
</feature>
<dbReference type="InParanoid" id="A0A7C8MQ97"/>
<feature type="compositionally biased region" description="Basic and acidic residues" evidence="1">
    <location>
        <begin position="339"/>
        <end position="352"/>
    </location>
</feature>
<feature type="compositionally biased region" description="Basic and acidic residues" evidence="1">
    <location>
        <begin position="70"/>
        <end position="103"/>
    </location>
</feature>
<gene>
    <name evidence="3" type="ORF">GQX73_g7460</name>
</gene>
<feature type="compositionally biased region" description="Low complexity" evidence="1">
    <location>
        <begin position="411"/>
        <end position="430"/>
    </location>
</feature>
<feature type="region of interest" description="Disordered" evidence="1">
    <location>
        <begin position="981"/>
        <end position="1027"/>
    </location>
</feature>
<name>A0A7C8MQ97_9PEZI</name>
<dbReference type="Gene3D" id="1.10.1000.11">
    <property type="entry name" value="Arf Nucleotide-binding Site Opener,domain 2"/>
    <property type="match status" value="1"/>
</dbReference>
<feature type="compositionally biased region" description="Polar residues" evidence="1">
    <location>
        <begin position="243"/>
        <end position="253"/>
    </location>
</feature>
<dbReference type="InterPro" id="IPR023394">
    <property type="entry name" value="Sec7_C_sf"/>
</dbReference>
<proteinExistence type="predicted"/>
<feature type="compositionally biased region" description="Polar residues" evidence="1">
    <location>
        <begin position="616"/>
        <end position="628"/>
    </location>
</feature>
<dbReference type="InterPro" id="IPR011993">
    <property type="entry name" value="PH-like_dom_sf"/>
</dbReference>
<evidence type="ECO:0000259" key="2">
    <source>
        <dbReference type="PROSITE" id="PS50190"/>
    </source>
</evidence>
<evidence type="ECO:0000313" key="4">
    <source>
        <dbReference type="Proteomes" id="UP000481858"/>
    </source>
</evidence>
<dbReference type="EMBL" id="WUBL01000097">
    <property type="protein sequence ID" value="KAF2966113.1"/>
    <property type="molecule type" value="Genomic_DNA"/>
</dbReference>
<feature type="compositionally biased region" description="Polar residues" evidence="1">
    <location>
        <begin position="1001"/>
        <end position="1010"/>
    </location>
</feature>
<comment type="caution">
    <text evidence="3">The sequence shown here is derived from an EMBL/GenBank/DDBJ whole genome shotgun (WGS) entry which is preliminary data.</text>
</comment>
<feature type="region of interest" description="Disordered" evidence="1">
    <location>
        <begin position="867"/>
        <end position="919"/>
    </location>
</feature>
<feature type="region of interest" description="Disordered" evidence="1">
    <location>
        <begin position="1288"/>
        <end position="1328"/>
    </location>
</feature>
<dbReference type="GO" id="GO:0005085">
    <property type="term" value="F:guanyl-nucleotide exchange factor activity"/>
    <property type="evidence" value="ECO:0007669"/>
    <property type="project" value="InterPro"/>
</dbReference>
<dbReference type="SUPFAM" id="SSF50729">
    <property type="entry name" value="PH domain-like"/>
    <property type="match status" value="1"/>
</dbReference>
<feature type="compositionally biased region" description="Basic and acidic residues" evidence="1">
    <location>
        <begin position="1432"/>
        <end position="1445"/>
    </location>
</feature>
<feature type="compositionally biased region" description="Polar residues" evidence="1">
    <location>
        <begin position="681"/>
        <end position="692"/>
    </location>
</feature>
<feature type="region of interest" description="Disordered" evidence="1">
    <location>
        <begin position="1432"/>
        <end position="1465"/>
    </location>
</feature>
<dbReference type="Proteomes" id="UP000481858">
    <property type="component" value="Unassembled WGS sequence"/>
</dbReference>
<dbReference type="Pfam" id="PF01369">
    <property type="entry name" value="Sec7"/>
    <property type="match status" value="1"/>
</dbReference>